<evidence type="ECO:0000256" key="6">
    <source>
        <dbReference type="ARBA" id="ARBA00022777"/>
    </source>
</evidence>
<name>A0A2T1DZ27_9CYAN</name>
<feature type="domain" description="PAC" evidence="12">
    <location>
        <begin position="499"/>
        <end position="549"/>
    </location>
</feature>
<protein>
    <recommendedName>
        <fullName evidence="3">histidine kinase</fullName>
        <ecNumber evidence="3">2.7.13.3</ecNumber>
    </recommendedName>
</protein>
<evidence type="ECO:0000256" key="1">
    <source>
        <dbReference type="ARBA" id="ARBA00000085"/>
    </source>
</evidence>
<feature type="domain" description="PAS" evidence="11">
    <location>
        <begin position="169"/>
        <end position="225"/>
    </location>
</feature>
<dbReference type="Gene3D" id="3.30.450.20">
    <property type="entry name" value="PAS domain"/>
    <property type="match status" value="5"/>
</dbReference>
<evidence type="ECO:0000256" key="5">
    <source>
        <dbReference type="ARBA" id="ARBA00022679"/>
    </source>
</evidence>
<organism evidence="13 14">
    <name type="scientific">Stenomitos frigidus ULC18</name>
    <dbReference type="NCBI Taxonomy" id="2107698"/>
    <lineage>
        <taxon>Bacteria</taxon>
        <taxon>Bacillati</taxon>
        <taxon>Cyanobacteriota</taxon>
        <taxon>Cyanophyceae</taxon>
        <taxon>Leptolyngbyales</taxon>
        <taxon>Leptolyngbyaceae</taxon>
        <taxon>Stenomitos</taxon>
    </lineage>
</organism>
<feature type="domain" description="Histidine kinase" evidence="10">
    <location>
        <begin position="876"/>
        <end position="1092"/>
    </location>
</feature>
<dbReference type="Pfam" id="PF08448">
    <property type="entry name" value="PAS_4"/>
    <property type="match status" value="1"/>
</dbReference>
<dbReference type="InterPro" id="IPR005467">
    <property type="entry name" value="His_kinase_dom"/>
</dbReference>
<keyword evidence="7" id="KW-0902">Two-component regulatory system</keyword>
<evidence type="ECO:0000256" key="8">
    <source>
        <dbReference type="SAM" id="Coils"/>
    </source>
</evidence>
<dbReference type="Pfam" id="PF02518">
    <property type="entry name" value="HATPase_c"/>
    <property type="match status" value="1"/>
</dbReference>
<dbReference type="SUPFAM" id="SSF55781">
    <property type="entry name" value="GAF domain-like"/>
    <property type="match status" value="1"/>
</dbReference>
<sequence>MILDTADLQTIRDCCRDEAAFERLLSVLAGSLAPPETPPPPPRQIWYEAILQALPDRVFLVNRNGDSLDFKGTPEDTEHGFSREAIVGTNLREFLPPDLAQRCLDAIARTLDSGTLQTLEYQIPTAWETAAGELRDYEVRLVVSGPSEVLGIERDITARKRTEEALREREYRYRSLYTNTPAMLQSIDCHGCLISVSDYWLSSLGYTRSEVLGRQAVELMTPASRHYAETVVLPEYFATGVCKDVPYQFVKKNGEIMDVLLSAIAEWDADGSIIRSLAVLTDVTERRRAEQASDRARRLFAEGPVVVFRWLAQTGFPVEYVSANVSQFGYQPEDFTSRSLLYGDIIHPDDAARVSAEVEAGSAVHLTAIEQDYRIITADGEVRWVYDFCSLICSEQGHLTHYEGYILDITERKRSEQALRESEEKFSIAFRSSPTAITLTTLQPAALSRIIDINDSFLDVTGYQREEIIGLTISELDLWVDPAARAQMLQTLQASGSIHNLEMKFRRKSGEIGVALLSAEIIHLKGISCLQTVTIDITDRKRTEEALQISEARNLAFLNAIPDMMFRIRRDGVYLDCKADQESDFVISPSHMIGKTVYEVLPLAAAEQRMAYIERTLETGEIQIFEYQLHNRGELRDYEARLVVSGKDEVLAIVRDITQKKRAIAQLQANAERDRLLGLIALRIRRSLNLDQILTTTVAEVRQFLQVDRVFIGQIDAAWQGKVVAESAAPAWGSILTWIADDMYLREIRALFAQGQVQAIDDTATATVSPLLADYYTRCHIKASLGVPIILGDEFFGVLIANQCDNPRPWAAFEVQLLEQLAVQVAIAIQQAGLYQQVQTLAASLEHQVQERTAQLQQNMQELQELSQTKDDFLNAVSHDLRTPVMGTMMVLKNLQHKPGATVAISRSVLDRMLQSSDRQLKMINSLLEAHSSEAGGINLNCEQLHLGNLVRAIVDDLEPLLVENQATLINQVPFDLLPATADPALIRRVFENLLTNALKHNPPGLQLTLTVAIEDDLIRCNVQDNGVGMTASECDSLFERYARGTRARRSTGIGLGLYLCRQIITAHGGQIGVSSTPGEGATFWFTLPLTT</sequence>
<dbReference type="CDD" id="cd00130">
    <property type="entry name" value="PAS"/>
    <property type="match status" value="3"/>
</dbReference>
<dbReference type="SMART" id="SM00388">
    <property type="entry name" value="HisKA"/>
    <property type="match status" value="1"/>
</dbReference>
<dbReference type="Pfam" id="PF13426">
    <property type="entry name" value="PAS_9"/>
    <property type="match status" value="2"/>
</dbReference>
<dbReference type="InterPro" id="IPR013656">
    <property type="entry name" value="PAS_4"/>
</dbReference>
<dbReference type="CDD" id="cd00082">
    <property type="entry name" value="HisKA"/>
    <property type="match status" value="1"/>
</dbReference>
<dbReference type="PROSITE" id="PS50113">
    <property type="entry name" value="PAC"/>
    <property type="match status" value="3"/>
</dbReference>
<dbReference type="InterPro" id="IPR003661">
    <property type="entry name" value="HisK_dim/P_dom"/>
</dbReference>
<gene>
    <name evidence="13" type="ORF">C7B82_22060</name>
</gene>
<evidence type="ECO:0000256" key="3">
    <source>
        <dbReference type="ARBA" id="ARBA00012438"/>
    </source>
</evidence>
<dbReference type="Gene3D" id="3.30.565.10">
    <property type="entry name" value="Histidine kinase-like ATPase, C-terminal domain"/>
    <property type="match status" value="1"/>
</dbReference>
<dbReference type="InterPro" id="IPR052162">
    <property type="entry name" value="Sensor_kinase/Photoreceptor"/>
</dbReference>
<dbReference type="SMART" id="SM00065">
    <property type="entry name" value="GAF"/>
    <property type="match status" value="1"/>
</dbReference>
<dbReference type="InterPro" id="IPR036890">
    <property type="entry name" value="HATPase_C_sf"/>
</dbReference>
<dbReference type="NCBIfam" id="TIGR00229">
    <property type="entry name" value="sensory_box"/>
    <property type="match status" value="4"/>
</dbReference>
<feature type="domain" description="PAC" evidence="12">
    <location>
        <begin position="369"/>
        <end position="421"/>
    </location>
</feature>
<dbReference type="InterPro" id="IPR001610">
    <property type="entry name" value="PAC"/>
</dbReference>
<keyword evidence="4" id="KW-0597">Phosphoprotein</keyword>
<dbReference type="CDD" id="cd00075">
    <property type="entry name" value="HATPase"/>
    <property type="match status" value="1"/>
</dbReference>
<dbReference type="Pfam" id="PF01590">
    <property type="entry name" value="GAF"/>
    <property type="match status" value="1"/>
</dbReference>
<dbReference type="Gene3D" id="1.10.287.130">
    <property type="match status" value="1"/>
</dbReference>
<dbReference type="SMART" id="SM00387">
    <property type="entry name" value="HATPase_c"/>
    <property type="match status" value="1"/>
</dbReference>
<reference evidence="14" key="1">
    <citation type="submission" date="2018-02" db="EMBL/GenBank/DDBJ databases">
        <authorList>
            <person name="Moore K."/>
            <person name="Momper L."/>
        </authorList>
    </citation>
    <scope>NUCLEOTIDE SEQUENCE [LARGE SCALE GENOMIC DNA]</scope>
    <source>
        <strain evidence="14">ULC18</strain>
    </source>
</reference>
<dbReference type="PROSITE" id="PS50112">
    <property type="entry name" value="PAS"/>
    <property type="match status" value="4"/>
</dbReference>
<comment type="caution">
    <text evidence="13">The sequence shown here is derived from an EMBL/GenBank/DDBJ whole genome shotgun (WGS) entry which is preliminary data.</text>
</comment>
<evidence type="ECO:0000259" key="12">
    <source>
        <dbReference type="PROSITE" id="PS50113"/>
    </source>
</evidence>
<dbReference type="SUPFAM" id="SSF55785">
    <property type="entry name" value="PYP-like sensor domain (PAS domain)"/>
    <property type="match status" value="5"/>
</dbReference>
<evidence type="ECO:0000256" key="4">
    <source>
        <dbReference type="ARBA" id="ARBA00022553"/>
    </source>
</evidence>
<keyword evidence="6" id="KW-0418">Kinase</keyword>
<dbReference type="PROSITE" id="PS50109">
    <property type="entry name" value="HIS_KIN"/>
    <property type="match status" value="1"/>
</dbReference>
<dbReference type="Proteomes" id="UP000239576">
    <property type="component" value="Unassembled WGS sequence"/>
</dbReference>
<keyword evidence="8" id="KW-0175">Coiled coil</keyword>
<dbReference type="SMART" id="SM00086">
    <property type="entry name" value="PAC"/>
    <property type="match status" value="3"/>
</dbReference>
<dbReference type="PANTHER" id="PTHR43304">
    <property type="entry name" value="PHYTOCHROME-LIKE PROTEIN CPH1"/>
    <property type="match status" value="1"/>
</dbReference>
<dbReference type="InterPro" id="IPR035965">
    <property type="entry name" value="PAS-like_dom_sf"/>
</dbReference>
<dbReference type="EMBL" id="PVWK01000121">
    <property type="protein sequence ID" value="PSB25748.1"/>
    <property type="molecule type" value="Genomic_DNA"/>
</dbReference>
<evidence type="ECO:0000259" key="10">
    <source>
        <dbReference type="PROSITE" id="PS50109"/>
    </source>
</evidence>
<dbReference type="InterPro" id="IPR003594">
    <property type="entry name" value="HATPase_dom"/>
</dbReference>
<dbReference type="OrthoDB" id="438185at2"/>
<evidence type="ECO:0000259" key="11">
    <source>
        <dbReference type="PROSITE" id="PS50112"/>
    </source>
</evidence>
<dbReference type="PRINTS" id="PR00344">
    <property type="entry name" value="BCTRLSENSOR"/>
</dbReference>
<dbReference type="SUPFAM" id="SSF55874">
    <property type="entry name" value="ATPase domain of HSP90 chaperone/DNA topoisomerase II/histidine kinase"/>
    <property type="match status" value="1"/>
</dbReference>
<comment type="similarity">
    <text evidence="2">In the N-terminal section; belongs to the phytochrome family.</text>
</comment>
<keyword evidence="14" id="KW-1185">Reference proteome</keyword>
<dbReference type="InterPro" id="IPR029016">
    <property type="entry name" value="GAF-like_dom_sf"/>
</dbReference>
<dbReference type="FunFam" id="3.30.565.10:FF:000006">
    <property type="entry name" value="Sensor histidine kinase WalK"/>
    <property type="match status" value="1"/>
</dbReference>
<evidence type="ECO:0000256" key="7">
    <source>
        <dbReference type="ARBA" id="ARBA00023012"/>
    </source>
</evidence>
<evidence type="ECO:0000259" key="9">
    <source>
        <dbReference type="PROSITE" id="PS50046"/>
    </source>
</evidence>
<dbReference type="Pfam" id="PF08447">
    <property type="entry name" value="PAS_3"/>
    <property type="match status" value="1"/>
</dbReference>
<dbReference type="SMART" id="SM00091">
    <property type="entry name" value="PAS"/>
    <property type="match status" value="5"/>
</dbReference>
<dbReference type="InterPro" id="IPR003018">
    <property type="entry name" value="GAF"/>
</dbReference>
<dbReference type="Pfam" id="PF00512">
    <property type="entry name" value="HisKA"/>
    <property type="match status" value="1"/>
</dbReference>
<feature type="domain" description="Phytochrome chromophore attachment site" evidence="9">
    <location>
        <begin position="689"/>
        <end position="824"/>
    </location>
</feature>
<dbReference type="SUPFAM" id="SSF47384">
    <property type="entry name" value="Homodimeric domain of signal transducing histidine kinase"/>
    <property type="match status" value="1"/>
</dbReference>
<feature type="domain" description="PAC" evidence="12">
    <location>
        <begin position="243"/>
        <end position="295"/>
    </location>
</feature>
<evidence type="ECO:0000256" key="2">
    <source>
        <dbReference type="ARBA" id="ARBA00006402"/>
    </source>
</evidence>
<dbReference type="EC" id="2.7.13.3" evidence="3"/>
<dbReference type="GO" id="GO:0000155">
    <property type="term" value="F:phosphorelay sensor kinase activity"/>
    <property type="evidence" value="ECO:0007669"/>
    <property type="project" value="InterPro"/>
</dbReference>
<evidence type="ECO:0000313" key="14">
    <source>
        <dbReference type="Proteomes" id="UP000239576"/>
    </source>
</evidence>
<dbReference type="AlphaFoldDB" id="A0A2T1DZ27"/>
<feature type="coiled-coil region" evidence="8">
    <location>
        <begin position="846"/>
        <end position="876"/>
    </location>
</feature>
<accession>A0A2T1DZ27</accession>
<keyword evidence="5" id="KW-0808">Transferase</keyword>
<dbReference type="PROSITE" id="PS50046">
    <property type="entry name" value="PHYTOCHROME_2"/>
    <property type="match status" value="1"/>
</dbReference>
<feature type="domain" description="PAS" evidence="11">
    <location>
        <begin position="422"/>
        <end position="493"/>
    </location>
</feature>
<dbReference type="Gene3D" id="3.30.450.40">
    <property type="match status" value="1"/>
</dbReference>
<dbReference type="InterPro" id="IPR004358">
    <property type="entry name" value="Sig_transdc_His_kin-like_C"/>
</dbReference>
<dbReference type="RefSeq" id="WP_106258641.1">
    <property type="nucleotide sequence ID" value="NZ_CAWNSW010000160.1"/>
</dbReference>
<dbReference type="InterPro" id="IPR013655">
    <property type="entry name" value="PAS_fold_3"/>
</dbReference>
<dbReference type="InterPro" id="IPR000700">
    <property type="entry name" value="PAS-assoc_C"/>
</dbReference>
<dbReference type="InterPro" id="IPR016132">
    <property type="entry name" value="Phyto_chromo_attachment"/>
</dbReference>
<evidence type="ECO:0000313" key="13">
    <source>
        <dbReference type="EMBL" id="PSB25748.1"/>
    </source>
</evidence>
<proteinExistence type="inferred from homology"/>
<dbReference type="PANTHER" id="PTHR43304:SF1">
    <property type="entry name" value="PAC DOMAIN-CONTAINING PROTEIN"/>
    <property type="match status" value="1"/>
</dbReference>
<reference evidence="13 14" key="2">
    <citation type="submission" date="2018-03" db="EMBL/GenBank/DDBJ databases">
        <title>The ancient ancestry and fast evolution of plastids.</title>
        <authorList>
            <person name="Moore K.R."/>
            <person name="Magnabosco C."/>
            <person name="Momper L."/>
            <person name="Gold D.A."/>
            <person name="Bosak T."/>
            <person name="Fournier G.P."/>
        </authorList>
    </citation>
    <scope>NUCLEOTIDE SEQUENCE [LARGE SCALE GENOMIC DNA]</scope>
    <source>
        <strain evidence="13 14">ULC18</strain>
    </source>
</reference>
<dbReference type="InterPro" id="IPR000014">
    <property type="entry name" value="PAS"/>
</dbReference>
<feature type="domain" description="PAS" evidence="11">
    <location>
        <begin position="43"/>
        <end position="114"/>
    </location>
</feature>
<feature type="domain" description="PAS" evidence="11">
    <location>
        <begin position="328"/>
        <end position="359"/>
    </location>
</feature>
<dbReference type="InterPro" id="IPR036097">
    <property type="entry name" value="HisK_dim/P_sf"/>
</dbReference>
<comment type="catalytic activity">
    <reaction evidence="1">
        <text>ATP + protein L-histidine = ADP + protein N-phospho-L-histidine.</text>
        <dbReference type="EC" id="2.7.13.3"/>
    </reaction>
</comment>